<dbReference type="Gene3D" id="3.40.50.150">
    <property type="entry name" value="Vaccinia Virus protein VP39"/>
    <property type="match status" value="1"/>
</dbReference>
<evidence type="ECO:0000313" key="1">
    <source>
        <dbReference type="EMBL" id="SLN59097.1"/>
    </source>
</evidence>
<dbReference type="GO" id="GO:0032259">
    <property type="term" value="P:methylation"/>
    <property type="evidence" value="ECO:0007669"/>
    <property type="project" value="UniProtKB-KW"/>
</dbReference>
<protein>
    <submittedName>
        <fullName evidence="1">Bifunctional 3-demethylubiquinone-9 3-methyltransferase/ 2-octaprenyl-6-hydroxy phenol methylase</fullName>
    </submittedName>
</protein>
<gene>
    <name evidence="1" type="ORF">ROA7450_03051</name>
</gene>
<dbReference type="OrthoDB" id="8153637at2"/>
<proteinExistence type="predicted"/>
<dbReference type="CDD" id="cd02440">
    <property type="entry name" value="AdoMet_MTases"/>
    <property type="match status" value="1"/>
</dbReference>
<dbReference type="SUPFAM" id="SSF53335">
    <property type="entry name" value="S-adenosyl-L-methionine-dependent methyltransferases"/>
    <property type="match status" value="1"/>
</dbReference>
<dbReference type="Proteomes" id="UP000193061">
    <property type="component" value="Unassembled WGS sequence"/>
</dbReference>
<dbReference type="PANTHER" id="PTHR43861">
    <property type="entry name" value="TRANS-ACONITATE 2-METHYLTRANSFERASE-RELATED"/>
    <property type="match status" value="1"/>
</dbReference>
<reference evidence="1 2" key="1">
    <citation type="submission" date="2017-03" db="EMBL/GenBank/DDBJ databases">
        <authorList>
            <person name="Afonso C.L."/>
            <person name="Miller P.J."/>
            <person name="Scott M.A."/>
            <person name="Spackman E."/>
            <person name="Goraichik I."/>
            <person name="Dimitrov K.M."/>
            <person name="Suarez D.L."/>
            <person name="Swayne D.E."/>
        </authorList>
    </citation>
    <scope>NUCLEOTIDE SEQUENCE [LARGE SCALE GENOMIC DNA]</scope>
    <source>
        <strain evidence="1 2">CECT 7450</strain>
    </source>
</reference>
<dbReference type="AlphaFoldDB" id="A0A1X6ZR69"/>
<dbReference type="EMBL" id="FWFX01000010">
    <property type="protein sequence ID" value="SLN59097.1"/>
    <property type="molecule type" value="Genomic_DNA"/>
</dbReference>
<name>A0A1X6ZR69_9RHOB</name>
<dbReference type="RefSeq" id="WP_085806677.1">
    <property type="nucleotide sequence ID" value="NZ_FWFX01000010.1"/>
</dbReference>
<keyword evidence="1" id="KW-0830">Ubiquinone</keyword>
<evidence type="ECO:0000313" key="2">
    <source>
        <dbReference type="Proteomes" id="UP000193061"/>
    </source>
</evidence>
<keyword evidence="1" id="KW-0489">Methyltransferase</keyword>
<keyword evidence="1" id="KW-0808">Transferase</keyword>
<organism evidence="1 2">
    <name type="scientific">Roseovarius albus</name>
    <dbReference type="NCBI Taxonomy" id="1247867"/>
    <lineage>
        <taxon>Bacteria</taxon>
        <taxon>Pseudomonadati</taxon>
        <taxon>Pseudomonadota</taxon>
        <taxon>Alphaproteobacteria</taxon>
        <taxon>Rhodobacterales</taxon>
        <taxon>Roseobacteraceae</taxon>
        <taxon>Roseovarius</taxon>
    </lineage>
</organism>
<dbReference type="GO" id="GO:0008168">
    <property type="term" value="F:methyltransferase activity"/>
    <property type="evidence" value="ECO:0007669"/>
    <property type="project" value="UniProtKB-KW"/>
</dbReference>
<accession>A0A1X6ZR69</accession>
<dbReference type="Pfam" id="PF13489">
    <property type="entry name" value="Methyltransf_23"/>
    <property type="match status" value="1"/>
</dbReference>
<sequence>MSFLKFNKKLSLSFERALGYFPDRSKILENIQLKGDVADIGGGKQPYLTQRPPEITYTGIDIDPDELERAPPGIYTQTIVADITQPPLDMKFDVILCRYTLEHVTDTNAALRGLYEMMKPDAVCYISAPSRHAIFSHINKILPERFKKRILVKLYPSKHTDGFKAYYDKMSPSEMAELIKSQGGVVEQIHRVKFSGYFTFFFPLHLLWRMVSFVQMLILRDYCERFEIVFRKN</sequence>
<dbReference type="InterPro" id="IPR029063">
    <property type="entry name" value="SAM-dependent_MTases_sf"/>
</dbReference>
<keyword evidence="2" id="KW-1185">Reference proteome</keyword>